<dbReference type="AlphaFoldDB" id="A0A495FPK7"/>
<protein>
    <submittedName>
        <fullName evidence="7">Putative MFS family arabinose efflux permease</fullName>
    </submittedName>
</protein>
<keyword evidence="4 5" id="KW-0472">Membrane</keyword>
<feature type="transmembrane region" description="Helical" evidence="5">
    <location>
        <begin position="137"/>
        <end position="156"/>
    </location>
</feature>
<dbReference type="GO" id="GO:0022857">
    <property type="term" value="F:transmembrane transporter activity"/>
    <property type="evidence" value="ECO:0007669"/>
    <property type="project" value="InterPro"/>
</dbReference>
<evidence type="ECO:0000256" key="1">
    <source>
        <dbReference type="ARBA" id="ARBA00004651"/>
    </source>
</evidence>
<organism evidence="7 8">
    <name type="scientific">Arthrobacter oryzae</name>
    <dbReference type="NCBI Taxonomy" id="409290"/>
    <lineage>
        <taxon>Bacteria</taxon>
        <taxon>Bacillati</taxon>
        <taxon>Actinomycetota</taxon>
        <taxon>Actinomycetes</taxon>
        <taxon>Micrococcales</taxon>
        <taxon>Micrococcaceae</taxon>
        <taxon>Arthrobacter</taxon>
    </lineage>
</organism>
<feature type="transmembrane region" description="Helical" evidence="5">
    <location>
        <begin position="368"/>
        <end position="387"/>
    </location>
</feature>
<evidence type="ECO:0000256" key="5">
    <source>
        <dbReference type="SAM" id="Phobius"/>
    </source>
</evidence>
<feature type="transmembrane region" description="Helical" evidence="5">
    <location>
        <begin position="80"/>
        <end position="98"/>
    </location>
</feature>
<feature type="transmembrane region" description="Helical" evidence="5">
    <location>
        <begin position="162"/>
        <end position="183"/>
    </location>
</feature>
<feature type="transmembrane region" description="Helical" evidence="5">
    <location>
        <begin position="104"/>
        <end position="125"/>
    </location>
</feature>
<dbReference type="InterPro" id="IPR011701">
    <property type="entry name" value="MFS"/>
</dbReference>
<keyword evidence="2 5" id="KW-0812">Transmembrane</keyword>
<feature type="transmembrane region" description="Helical" evidence="5">
    <location>
        <begin position="43"/>
        <end position="68"/>
    </location>
</feature>
<feature type="transmembrane region" description="Helical" evidence="5">
    <location>
        <begin position="342"/>
        <end position="362"/>
    </location>
</feature>
<evidence type="ECO:0000256" key="4">
    <source>
        <dbReference type="ARBA" id="ARBA00023136"/>
    </source>
</evidence>
<dbReference type="InterPro" id="IPR036259">
    <property type="entry name" value="MFS_trans_sf"/>
</dbReference>
<evidence type="ECO:0000313" key="7">
    <source>
        <dbReference type="EMBL" id="RKR30549.1"/>
    </source>
</evidence>
<feature type="transmembrane region" description="Helical" evidence="5">
    <location>
        <begin position="245"/>
        <end position="265"/>
    </location>
</feature>
<dbReference type="PANTHER" id="PTHR42910">
    <property type="entry name" value="TRANSPORTER SCO4007-RELATED"/>
    <property type="match status" value="1"/>
</dbReference>
<dbReference type="Gene3D" id="1.20.1250.20">
    <property type="entry name" value="MFS general substrate transporter like domains"/>
    <property type="match status" value="1"/>
</dbReference>
<reference evidence="7 8" key="1">
    <citation type="submission" date="2018-10" db="EMBL/GenBank/DDBJ databases">
        <title>Genomic Encyclopedia of Type Strains, Phase IV (KMG-IV): sequencing the most valuable type-strain genomes for metagenomic binning, comparative biology and taxonomic classification.</title>
        <authorList>
            <person name="Goeker M."/>
        </authorList>
    </citation>
    <scope>NUCLEOTIDE SEQUENCE [LARGE SCALE GENOMIC DNA]</scope>
    <source>
        <strain evidence="7 8">DSM 25586</strain>
    </source>
</reference>
<dbReference type="RefSeq" id="WP_120950589.1">
    <property type="nucleotide sequence ID" value="NZ_RBIR01000001.1"/>
</dbReference>
<feature type="domain" description="Major facilitator superfamily (MFS) profile" evidence="6">
    <location>
        <begin position="14"/>
        <end position="393"/>
    </location>
</feature>
<dbReference type="PROSITE" id="PS50850">
    <property type="entry name" value="MFS"/>
    <property type="match status" value="1"/>
</dbReference>
<comment type="caution">
    <text evidence="7">The sequence shown here is derived from an EMBL/GenBank/DDBJ whole genome shotgun (WGS) entry which is preliminary data.</text>
</comment>
<dbReference type="InterPro" id="IPR020846">
    <property type="entry name" value="MFS_dom"/>
</dbReference>
<comment type="subcellular location">
    <subcellularLocation>
        <location evidence="1">Cell membrane</location>
        <topology evidence="1">Multi-pass membrane protein</topology>
    </subcellularLocation>
</comment>
<dbReference type="PANTHER" id="PTHR42910:SF1">
    <property type="entry name" value="MAJOR FACILITATOR SUPERFAMILY (MFS) PROFILE DOMAIN-CONTAINING PROTEIN"/>
    <property type="match status" value="1"/>
</dbReference>
<feature type="transmembrane region" description="Helical" evidence="5">
    <location>
        <begin position="218"/>
        <end position="239"/>
    </location>
</feature>
<dbReference type="SUPFAM" id="SSF103473">
    <property type="entry name" value="MFS general substrate transporter"/>
    <property type="match status" value="1"/>
</dbReference>
<dbReference type="EMBL" id="RBIR01000001">
    <property type="protein sequence ID" value="RKR30549.1"/>
    <property type="molecule type" value="Genomic_DNA"/>
</dbReference>
<dbReference type="Pfam" id="PF07690">
    <property type="entry name" value="MFS_1"/>
    <property type="match status" value="1"/>
</dbReference>
<feature type="transmembrane region" description="Helical" evidence="5">
    <location>
        <begin position="277"/>
        <end position="296"/>
    </location>
</feature>
<dbReference type="OrthoDB" id="9815356at2"/>
<evidence type="ECO:0000259" key="6">
    <source>
        <dbReference type="PROSITE" id="PS50850"/>
    </source>
</evidence>
<evidence type="ECO:0000313" key="8">
    <source>
        <dbReference type="Proteomes" id="UP000276055"/>
    </source>
</evidence>
<proteinExistence type="predicted"/>
<keyword evidence="3 5" id="KW-1133">Transmembrane helix</keyword>
<dbReference type="GO" id="GO:0005886">
    <property type="term" value="C:plasma membrane"/>
    <property type="evidence" value="ECO:0007669"/>
    <property type="project" value="UniProtKB-SubCell"/>
</dbReference>
<evidence type="ECO:0000256" key="2">
    <source>
        <dbReference type="ARBA" id="ARBA00022692"/>
    </source>
</evidence>
<dbReference type="Proteomes" id="UP000276055">
    <property type="component" value="Unassembled WGS sequence"/>
</dbReference>
<name>A0A495FPK7_9MICC</name>
<sequence length="408" mass="41458">MSTTNAPAGISRAMILVFAVAGGAAVANLYWAQPLLQDIGSSFGISSGAAGLLVTTAQIGYAVGAFFIVPLGDVLDRRRLLPLMMLLCAAALTAAAVAPTFEVLLVALVLVGLTTVSGPLLTPLAGDLAEPAKRGHAIGTVASGLMIGVLASRTISGFLAEAFGWRTTYGVAAVLALATAALLRRSIPPLAPRATLGYAALLGSIFGVIKRHSSVRMALLVAGTGFGVLTLFWTALTFLLASPPYSYSVTTIGLFGLAGIAGAIAAQRAGRLHDRGWSTRAISAALALTLLCFLIAGIGAGSIIVLLVAIVLLDIAARAIATLSQIRVLAVDHGARSRLNTAYVVSNFIGGAAGSALAAALWQLGGWSAVMTGGAALTAITLAFWALSSHQTRDYVEEPVTAPAATTD</sequence>
<dbReference type="CDD" id="cd17324">
    <property type="entry name" value="MFS_NepI_like"/>
    <property type="match status" value="1"/>
</dbReference>
<gene>
    <name evidence="7" type="ORF">C8D78_0875</name>
</gene>
<accession>A0A495FPK7</accession>
<evidence type="ECO:0000256" key="3">
    <source>
        <dbReference type="ARBA" id="ARBA00022989"/>
    </source>
</evidence>
<feature type="transmembrane region" description="Helical" evidence="5">
    <location>
        <begin position="12"/>
        <end position="31"/>
    </location>
</feature>